<evidence type="ECO:0000256" key="1">
    <source>
        <dbReference type="ARBA" id="ARBA00022723"/>
    </source>
</evidence>
<comment type="caution">
    <text evidence="3">The sequence shown here is derived from an EMBL/GenBank/DDBJ whole genome shotgun (WGS) entry which is preliminary data.</text>
</comment>
<reference evidence="3 4" key="1">
    <citation type="submission" date="2019-10" db="EMBL/GenBank/DDBJ databases">
        <title>Corynebacterium sp novel species isolated from the respiratory tract of Marmot.</title>
        <authorList>
            <person name="Zhang G."/>
        </authorList>
    </citation>
    <scope>NUCLEOTIDE SEQUENCE [LARGE SCALE GENOMIC DNA]</scope>
    <source>
        <strain evidence="3 4">336</strain>
    </source>
</reference>
<dbReference type="Gene3D" id="3.40.50.1400">
    <property type="match status" value="1"/>
</dbReference>
<protein>
    <recommendedName>
        <fullName evidence="5">Sirohydrochlorin ferrochelatase</fullName>
    </recommendedName>
</protein>
<evidence type="ECO:0008006" key="5">
    <source>
        <dbReference type="Google" id="ProtNLM"/>
    </source>
</evidence>
<keyword evidence="4" id="KW-1185">Reference proteome</keyword>
<dbReference type="InterPro" id="IPR050963">
    <property type="entry name" value="Sirohydro_Cobaltochel/CbiX"/>
</dbReference>
<dbReference type="PANTHER" id="PTHR33542:SF3">
    <property type="entry name" value="SIROHYDROCHLORIN FERROCHELATASE, CHLOROPLASTIC"/>
    <property type="match status" value="1"/>
</dbReference>
<dbReference type="SUPFAM" id="SSF53800">
    <property type="entry name" value="Chelatase"/>
    <property type="match status" value="1"/>
</dbReference>
<evidence type="ECO:0000313" key="3">
    <source>
        <dbReference type="EMBL" id="KAB3519885.1"/>
    </source>
</evidence>
<dbReference type="PANTHER" id="PTHR33542">
    <property type="entry name" value="SIROHYDROCHLORIN FERROCHELATASE, CHLOROPLASTIC"/>
    <property type="match status" value="1"/>
</dbReference>
<keyword evidence="1" id="KW-0479">Metal-binding</keyword>
<gene>
    <name evidence="3" type="ORF">F8377_08230</name>
</gene>
<organism evidence="3 4">
    <name type="scientific">Corynebacterium zhongnanshanii</name>
    <dbReference type="NCBI Taxonomy" id="2768834"/>
    <lineage>
        <taxon>Bacteria</taxon>
        <taxon>Bacillati</taxon>
        <taxon>Actinomycetota</taxon>
        <taxon>Actinomycetes</taxon>
        <taxon>Mycobacteriales</taxon>
        <taxon>Corynebacteriaceae</taxon>
        <taxon>Corynebacterium</taxon>
    </lineage>
</organism>
<dbReference type="Proteomes" id="UP000436181">
    <property type="component" value="Unassembled WGS sequence"/>
</dbReference>
<accession>A0ABQ6VCC5</accession>
<keyword evidence="2" id="KW-0456">Lyase</keyword>
<proteinExistence type="predicted"/>
<dbReference type="EMBL" id="WBZJ01000003">
    <property type="protein sequence ID" value="KAB3519885.1"/>
    <property type="molecule type" value="Genomic_DNA"/>
</dbReference>
<sequence length="250" mass="26486">MMNSAPIIILAHGSRHPQADDVIDTLACAVAEQGDREVRAAHLDFSQDTLTSVAADLAEAGHTRAVVVPLLFTRAFHMRHDVPQALEDAQTATGLDLVLADGLGTEDDVAEVVARFAMASATRANGGNAPHVGRLALYSVGSSVRGANDTVADFTTVVGRKLSGMCARAGGSRTPVQARSFVATGPQAIEHEFHSFIDEHTIVQPLFVAPGTLWDKQRCRMPQRGWHSSHLGVALAPLVLTRADAATMPS</sequence>
<evidence type="ECO:0000313" key="4">
    <source>
        <dbReference type="Proteomes" id="UP000436181"/>
    </source>
</evidence>
<dbReference type="CDD" id="cd03416">
    <property type="entry name" value="CbiX_SirB_N"/>
    <property type="match status" value="1"/>
</dbReference>
<dbReference type="InterPro" id="IPR002762">
    <property type="entry name" value="CbiX-like"/>
</dbReference>
<dbReference type="Pfam" id="PF01903">
    <property type="entry name" value="CbiX"/>
    <property type="match status" value="1"/>
</dbReference>
<evidence type="ECO:0000256" key="2">
    <source>
        <dbReference type="ARBA" id="ARBA00023239"/>
    </source>
</evidence>
<name>A0ABQ6VCC5_9CORY</name>